<evidence type="ECO:0000256" key="2">
    <source>
        <dbReference type="ARBA" id="ARBA00004496"/>
    </source>
</evidence>
<evidence type="ECO:0000313" key="8">
    <source>
        <dbReference type="EMBL" id="SAM07030.1"/>
    </source>
</evidence>
<evidence type="ECO:0000256" key="1">
    <source>
        <dbReference type="ARBA" id="ARBA00004123"/>
    </source>
</evidence>
<dbReference type="PANTHER" id="PTHR10997">
    <property type="entry name" value="IMPORTIN-7, 8, 11"/>
    <property type="match status" value="1"/>
</dbReference>
<organism evidence="8">
    <name type="scientific">Absidia glauca</name>
    <name type="common">Pin mould</name>
    <dbReference type="NCBI Taxonomy" id="4829"/>
    <lineage>
        <taxon>Eukaryota</taxon>
        <taxon>Fungi</taxon>
        <taxon>Fungi incertae sedis</taxon>
        <taxon>Mucoromycota</taxon>
        <taxon>Mucoromycotina</taxon>
        <taxon>Mucoromycetes</taxon>
        <taxon>Mucorales</taxon>
        <taxon>Cunninghamellaceae</taxon>
        <taxon>Absidia</taxon>
    </lineage>
</organism>
<reference evidence="8" key="1">
    <citation type="submission" date="2016-04" db="EMBL/GenBank/DDBJ databases">
        <authorList>
            <person name="Evans L.H."/>
            <person name="Alamgir A."/>
            <person name="Owens N."/>
            <person name="Weber N.D."/>
            <person name="Virtaneva K."/>
            <person name="Barbian K."/>
            <person name="Babar A."/>
            <person name="Rosenke K."/>
        </authorList>
    </citation>
    <scope>NUCLEOTIDE SEQUENCE [LARGE SCALE GENOMIC DNA]</scope>
    <source>
        <strain evidence="8">CBS 101.48</strain>
    </source>
</reference>
<dbReference type="GO" id="GO:0005829">
    <property type="term" value="C:cytosol"/>
    <property type="evidence" value="ECO:0007669"/>
    <property type="project" value="TreeGrafter"/>
</dbReference>
<evidence type="ECO:0000313" key="9">
    <source>
        <dbReference type="Proteomes" id="UP000078561"/>
    </source>
</evidence>
<accession>A0A168RJI5</accession>
<evidence type="ECO:0000256" key="3">
    <source>
        <dbReference type="ARBA" id="ARBA00022448"/>
    </source>
</evidence>
<dbReference type="STRING" id="4829.A0A168RJI5"/>
<dbReference type="Pfam" id="PF03810">
    <property type="entry name" value="IBN_N"/>
    <property type="match status" value="1"/>
</dbReference>
<dbReference type="Pfam" id="PF08506">
    <property type="entry name" value="Cse1"/>
    <property type="match status" value="1"/>
</dbReference>
<dbReference type="EMBL" id="LT554667">
    <property type="protein sequence ID" value="SAM07030.1"/>
    <property type="molecule type" value="Genomic_DNA"/>
</dbReference>
<dbReference type="InterPro" id="IPR011989">
    <property type="entry name" value="ARM-like"/>
</dbReference>
<dbReference type="SUPFAM" id="SSF48371">
    <property type="entry name" value="ARM repeat"/>
    <property type="match status" value="1"/>
</dbReference>
<dbReference type="InterPro" id="IPR001494">
    <property type="entry name" value="Importin-beta_N"/>
</dbReference>
<dbReference type="OMA" id="DFPENWP"/>
<feature type="domain" description="Importin N-terminal" evidence="7">
    <location>
        <begin position="49"/>
        <end position="123"/>
    </location>
</feature>
<comment type="subcellular location">
    <subcellularLocation>
        <location evidence="2">Cytoplasm</location>
    </subcellularLocation>
    <subcellularLocation>
        <location evidence="1">Nucleus</location>
    </subcellularLocation>
</comment>
<keyword evidence="3" id="KW-0813">Transport</keyword>
<sequence>MNTAEAYQTLQACLKQTLDPQLRKNGKVNKPPFTSMIPNQCLFLSRIKAEHTLGQAEVQPGFPLALVRLIGDANVDQTLRFTGAVYFKNYIKRNWVPDNENADHITPEDRLAIKNDIVQLMISVPERTQLQISDALSIIASEDFPQNWTTLMPELTSKLSDTDYKTNNGILQTAHSIFKKWRSEFRTDELFQEILYVLAEFAPKYLALFQITDKLMTENGNNAEAVTILSHSMILLIKIYYDLNCQDLPEFFEDNLGIFTDLFKKYLMYNNPLLATDDEEEAGPLEKIKTGICEIIELYTQKYVEDFPQLSDFLPIIFNLITSASQEAKHDMMVCKALGVLTSVSKVDAHVNVFSSEDTIAKLALPNITMRTSDEELYEDNPIEYIRRDLEGSDHDTRRRAAADFIRGLLERFEAQVTGIISQYINLYLENYKANPQQNWKDKNTAIFLLVAISARGATSQVSQISALYSVGRSPSFP</sequence>
<evidence type="ECO:0000259" key="7">
    <source>
        <dbReference type="PROSITE" id="PS50166"/>
    </source>
</evidence>
<keyword evidence="5" id="KW-0653">Protein transport</keyword>
<dbReference type="PROSITE" id="PS50166">
    <property type="entry name" value="IMPORTIN_B_NT"/>
    <property type="match status" value="1"/>
</dbReference>
<dbReference type="GO" id="GO:0006606">
    <property type="term" value="P:protein import into nucleus"/>
    <property type="evidence" value="ECO:0007669"/>
    <property type="project" value="TreeGrafter"/>
</dbReference>
<dbReference type="InterPro" id="IPR016024">
    <property type="entry name" value="ARM-type_fold"/>
</dbReference>
<proteinExistence type="predicted"/>
<keyword evidence="4" id="KW-0963">Cytoplasm</keyword>
<dbReference type="Gene3D" id="1.25.10.10">
    <property type="entry name" value="Leucine-rich Repeat Variant"/>
    <property type="match status" value="1"/>
</dbReference>
<evidence type="ECO:0000256" key="5">
    <source>
        <dbReference type="ARBA" id="ARBA00022927"/>
    </source>
</evidence>
<protein>
    <recommendedName>
        <fullName evidence="7">Importin N-terminal domain-containing protein</fullName>
    </recommendedName>
</protein>
<keyword evidence="9" id="KW-1185">Reference proteome</keyword>
<evidence type="ECO:0000256" key="4">
    <source>
        <dbReference type="ARBA" id="ARBA00022490"/>
    </source>
</evidence>
<keyword evidence="6" id="KW-0539">Nucleus</keyword>
<dbReference type="GO" id="GO:0031267">
    <property type="term" value="F:small GTPase binding"/>
    <property type="evidence" value="ECO:0007669"/>
    <property type="project" value="InterPro"/>
</dbReference>
<name>A0A168RJI5_ABSGL</name>
<dbReference type="OrthoDB" id="3268246at2759"/>
<dbReference type="InterPro" id="IPR013713">
    <property type="entry name" value="XPO2_central"/>
</dbReference>
<dbReference type="Proteomes" id="UP000078561">
    <property type="component" value="Unassembled WGS sequence"/>
</dbReference>
<gene>
    <name evidence="8" type="primary">ABSGL_12658.1 scaffold 13111</name>
</gene>
<dbReference type="InParanoid" id="A0A168RJI5"/>
<dbReference type="GO" id="GO:0005049">
    <property type="term" value="F:nuclear export signal receptor activity"/>
    <property type="evidence" value="ECO:0007669"/>
    <property type="project" value="TreeGrafter"/>
</dbReference>
<dbReference type="AlphaFoldDB" id="A0A168RJI5"/>
<evidence type="ECO:0000256" key="6">
    <source>
        <dbReference type="ARBA" id="ARBA00023242"/>
    </source>
</evidence>
<dbReference type="PANTHER" id="PTHR10997:SF8">
    <property type="entry name" value="EXPORTIN-2"/>
    <property type="match status" value="1"/>
</dbReference>
<dbReference type="GO" id="GO:0005635">
    <property type="term" value="C:nuclear envelope"/>
    <property type="evidence" value="ECO:0007669"/>
    <property type="project" value="TreeGrafter"/>
</dbReference>
<dbReference type="SMART" id="SM00913">
    <property type="entry name" value="IBN_N"/>
    <property type="match status" value="1"/>
</dbReference>
<dbReference type="GO" id="GO:0006611">
    <property type="term" value="P:protein export from nucleus"/>
    <property type="evidence" value="ECO:0007669"/>
    <property type="project" value="TreeGrafter"/>
</dbReference>